<gene>
    <name evidence="2" type="ORF">K491DRAFT_778238</name>
</gene>
<dbReference type="AlphaFoldDB" id="A0A6A6TA42"/>
<proteinExistence type="predicted"/>
<protein>
    <submittedName>
        <fullName evidence="2">Uncharacterized protein</fullName>
    </submittedName>
</protein>
<keyword evidence="3" id="KW-1185">Reference proteome</keyword>
<dbReference type="EMBL" id="MU004340">
    <property type="protein sequence ID" value="KAF2656111.1"/>
    <property type="molecule type" value="Genomic_DNA"/>
</dbReference>
<feature type="transmembrane region" description="Helical" evidence="1">
    <location>
        <begin position="43"/>
        <end position="65"/>
    </location>
</feature>
<sequence>MSNIMAYRVLIAPIDIVITMVVCAVAGAHAAMFLLDNITVQGLLRYVLVLVMLALAFFIYFSACLEVHHKFVLRRMVDFEDGYIDYYSDEEWEGDVKELLM</sequence>
<keyword evidence="1" id="KW-1133">Transmembrane helix</keyword>
<organism evidence="2 3">
    <name type="scientific">Lophiostoma macrostomum CBS 122681</name>
    <dbReference type="NCBI Taxonomy" id="1314788"/>
    <lineage>
        <taxon>Eukaryota</taxon>
        <taxon>Fungi</taxon>
        <taxon>Dikarya</taxon>
        <taxon>Ascomycota</taxon>
        <taxon>Pezizomycotina</taxon>
        <taxon>Dothideomycetes</taxon>
        <taxon>Pleosporomycetidae</taxon>
        <taxon>Pleosporales</taxon>
        <taxon>Lophiostomataceae</taxon>
        <taxon>Lophiostoma</taxon>
    </lineage>
</organism>
<keyword evidence="1" id="KW-0812">Transmembrane</keyword>
<name>A0A6A6TA42_9PLEO</name>
<dbReference type="Proteomes" id="UP000799324">
    <property type="component" value="Unassembled WGS sequence"/>
</dbReference>
<evidence type="ECO:0000313" key="3">
    <source>
        <dbReference type="Proteomes" id="UP000799324"/>
    </source>
</evidence>
<accession>A0A6A6TA42</accession>
<evidence type="ECO:0000313" key="2">
    <source>
        <dbReference type="EMBL" id="KAF2656111.1"/>
    </source>
</evidence>
<reference evidence="2" key="1">
    <citation type="journal article" date="2020" name="Stud. Mycol.">
        <title>101 Dothideomycetes genomes: a test case for predicting lifestyles and emergence of pathogens.</title>
        <authorList>
            <person name="Haridas S."/>
            <person name="Albert R."/>
            <person name="Binder M."/>
            <person name="Bloem J."/>
            <person name="Labutti K."/>
            <person name="Salamov A."/>
            <person name="Andreopoulos B."/>
            <person name="Baker S."/>
            <person name="Barry K."/>
            <person name="Bills G."/>
            <person name="Bluhm B."/>
            <person name="Cannon C."/>
            <person name="Castanera R."/>
            <person name="Culley D."/>
            <person name="Daum C."/>
            <person name="Ezra D."/>
            <person name="Gonzalez J."/>
            <person name="Henrissat B."/>
            <person name="Kuo A."/>
            <person name="Liang C."/>
            <person name="Lipzen A."/>
            <person name="Lutzoni F."/>
            <person name="Magnuson J."/>
            <person name="Mondo S."/>
            <person name="Nolan M."/>
            <person name="Ohm R."/>
            <person name="Pangilinan J."/>
            <person name="Park H.-J."/>
            <person name="Ramirez L."/>
            <person name="Alfaro M."/>
            <person name="Sun H."/>
            <person name="Tritt A."/>
            <person name="Yoshinaga Y."/>
            <person name="Zwiers L.-H."/>
            <person name="Turgeon B."/>
            <person name="Goodwin S."/>
            <person name="Spatafora J."/>
            <person name="Crous P."/>
            <person name="Grigoriev I."/>
        </authorList>
    </citation>
    <scope>NUCLEOTIDE SEQUENCE</scope>
    <source>
        <strain evidence="2">CBS 122681</strain>
    </source>
</reference>
<evidence type="ECO:0000256" key="1">
    <source>
        <dbReference type="SAM" id="Phobius"/>
    </source>
</evidence>
<keyword evidence="1" id="KW-0472">Membrane</keyword>
<feature type="transmembrane region" description="Helical" evidence="1">
    <location>
        <begin position="7"/>
        <end position="31"/>
    </location>
</feature>